<evidence type="ECO:0000313" key="2">
    <source>
        <dbReference type="EMBL" id="MFC4058154.1"/>
    </source>
</evidence>
<dbReference type="Proteomes" id="UP001595850">
    <property type="component" value="Unassembled WGS sequence"/>
</dbReference>
<reference evidence="3" key="1">
    <citation type="journal article" date="2019" name="Int. J. Syst. Evol. Microbiol.">
        <title>The Global Catalogue of Microorganisms (GCM) 10K type strain sequencing project: providing services to taxonomists for standard genome sequencing and annotation.</title>
        <authorList>
            <consortium name="The Broad Institute Genomics Platform"/>
            <consortium name="The Broad Institute Genome Sequencing Center for Infectious Disease"/>
            <person name="Wu L."/>
            <person name="Ma J."/>
        </authorList>
    </citation>
    <scope>NUCLEOTIDE SEQUENCE [LARGE SCALE GENOMIC DNA]</scope>
    <source>
        <strain evidence="3">TBRC 4489</strain>
    </source>
</reference>
<comment type="caution">
    <text evidence="2">The sequence shown here is derived from an EMBL/GenBank/DDBJ whole genome shotgun (WGS) entry which is preliminary data.</text>
</comment>
<accession>A0ABV8I1V4</accession>
<evidence type="ECO:0000313" key="3">
    <source>
        <dbReference type="Proteomes" id="UP001595850"/>
    </source>
</evidence>
<keyword evidence="3" id="KW-1185">Reference proteome</keyword>
<dbReference type="EMBL" id="JBHSBM010000011">
    <property type="protein sequence ID" value="MFC4058154.1"/>
    <property type="molecule type" value="Genomic_DNA"/>
</dbReference>
<name>A0ABV8I1V4_9ACTN</name>
<feature type="region of interest" description="Disordered" evidence="1">
    <location>
        <begin position="62"/>
        <end position="121"/>
    </location>
</feature>
<evidence type="ECO:0000256" key="1">
    <source>
        <dbReference type="SAM" id="MobiDB-lite"/>
    </source>
</evidence>
<protein>
    <submittedName>
        <fullName evidence="2">Uncharacterized protein</fullName>
    </submittedName>
</protein>
<proteinExistence type="predicted"/>
<sequence>MRGDQPVVVALQRPGQPVQDRRRVGAQVRAHARPEDPVEFGVEVVVRGVAHPLQLLGEAGRRAVRRRQQEGRHAGGDQFGQERQVGIAGQGRPGPAGPAVMGRVGAVPQQQLDGEDRLGER</sequence>
<organism evidence="2 3">
    <name type="scientific">Planomonospora corallina</name>
    <dbReference type="NCBI Taxonomy" id="1806052"/>
    <lineage>
        <taxon>Bacteria</taxon>
        <taxon>Bacillati</taxon>
        <taxon>Actinomycetota</taxon>
        <taxon>Actinomycetes</taxon>
        <taxon>Streptosporangiales</taxon>
        <taxon>Streptosporangiaceae</taxon>
        <taxon>Planomonospora</taxon>
    </lineage>
</organism>
<gene>
    <name evidence="2" type="ORF">ACFOWE_07595</name>
</gene>